<comment type="cofactor">
    <cofactor evidence="8">
        <name>Mg(2+)</name>
        <dbReference type="ChEBI" id="CHEBI:18420"/>
    </cofactor>
    <text evidence="8">Binds 1 Mg(2+) ion.</text>
</comment>
<keyword evidence="6 8" id="KW-0460">Magnesium</keyword>
<feature type="binding site" evidence="8">
    <location>
        <position position="163"/>
    </location>
    <ligand>
        <name>Mg(2+)</name>
        <dbReference type="ChEBI" id="CHEBI:18420"/>
    </ligand>
</feature>
<name>A8H179_SHEPA</name>
<dbReference type="Proteomes" id="UP000002608">
    <property type="component" value="Chromosome"/>
</dbReference>
<feature type="signal peptide" evidence="10">
    <location>
        <begin position="1"/>
        <end position="26"/>
    </location>
</feature>
<evidence type="ECO:0000256" key="4">
    <source>
        <dbReference type="ARBA" id="ARBA00022801"/>
    </source>
</evidence>
<dbReference type="HOGENOM" id="CLU_008539_6_2_6"/>
<feature type="binding site" evidence="8">
    <location>
        <position position="438"/>
    </location>
    <ligand>
        <name>Zn(2+)</name>
        <dbReference type="ChEBI" id="CHEBI:29105"/>
        <label>2</label>
    </ligand>
</feature>
<dbReference type="AlphaFoldDB" id="A8H179"/>
<dbReference type="Pfam" id="PF00245">
    <property type="entry name" value="Alk_phosphatase"/>
    <property type="match status" value="1"/>
</dbReference>
<keyword evidence="10" id="KW-0732">Signal</keyword>
<dbReference type="GO" id="GO:0004035">
    <property type="term" value="F:alkaline phosphatase activity"/>
    <property type="evidence" value="ECO:0007669"/>
    <property type="project" value="TreeGrafter"/>
</dbReference>
<evidence type="ECO:0000256" key="1">
    <source>
        <dbReference type="ARBA" id="ARBA00005984"/>
    </source>
</evidence>
<dbReference type="SUPFAM" id="SSF53649">
    <property type="entry name" value="Alkaline phosphatase-like"/>
    <property type="match status" value="1"/>
</dbReference>
<feature type="binding site" evidence="8">
    <location>
        <position position="64"/>
    </location>
    <ligand>
        <name>Mg(2+)</name>
        <dbReference type="ChEBI" id="CHEBI:18420"/>
    </ligand>
</feature>
<comment type="cofactor">
    <cofactor evidence="8">
        <name>Zn(2+)</name>
        <dbReference type="ChEBI" id="CHEBI:29105"/>
    </cofactor>
    <text evidence="8">Binds 2 Zn(2+) ions.</text>
</comment>
<dbReference type="PANTHER" id="PTHR11596">
    <property type="entry name" value="ALKALINE PHOSPHATASE"/>
    <property type="match status" value="1"/>
</dbReference>
<evidence type="ECO:0000256" key="6">
    <source>
        <dbReference type="ARBA" id="ARBA00022842"/>
    </source>
</evidence>
<dbReference type="InterPro" id="IPR018299">
    <property type="entry name" value="Alkaline_phosphatase_AS"/>
</dbReference>
<dbReference type="STRING" id="398579.Spea_0989"/>
<evidence type="ECO:0000313" key="11">
    <source>
        <dbReference type="EMBL" id="ABV86316.1"/>
    </source>
</evidence>
<dbReference type="OrthoDB" id="9794455at2"/>
<evidence type="ECO:0000256" key="8">
    <source>
        <dbReference type="PIRSR" id="PIRSR601952-2"/>
    </source>
</evidence>
<sequence length="480" mass="53123">MTHLTSMDRFPAICSSLIIASLCSTALCSTVLLSKEAAADTDDPFAPIIANEYLPKNIIYLIGDGMGPAYTSAYRYYSDNPQTQRVEKTIFDKLLVGMSSTYPDDDTYVTDSAAAATALATSYKSYNGAISVDHHGGSFPTLLEMAKAQGKTTAVVVTSQINHATPASFLAHNESRRNYDQIADSYLTNLINKRPVADLMLGGGSQYFARDDRDLTLEFQEYGYQYVDSLSDLNSIEKLPALGLFAPKGLPSTLESQDPLHLTTMTRKALALLSEQDAPFVMMVEASQIDWCGHSNDIVCAMNEMHDFANTLSLVKHYVDTHPDTLLIATADHSTGGLTLGREGTYQWQGQLLHQVHSLPSSIAKQIVETPEVLNDLPSFTHFIRPHISIDIEPKKLDFLRSRLNSRLSRHEPTREMADILKQAIDRFTYTGWTTGGHDAIDVPVYAYGKGAVYFRGHKDNTEIAATLIQMVQDDRYKVQ</sequence>
<feature type="binding site" evidence="8">
    <location>
        <position position="165"/>
    </location>
    <ligand>
        <name>Mg(2+)</name>
        <dbReference type="ChEBI" id="CHEBI:18420"/>
    </ligand>
</feature>
<organism evidence="11 12">
    <name type="scientific">Shewanella pealeana (strain ATCC 700345 / ANG-SQ1)</name>
    <dbReference type="NCBI Taxonomy" id="398579"/>
    <lineage>
        <taxon>Bacteria</taxon>
        <taxon>Pseudomonadati</taxon>
        <taxon>Pseudomonadota</taxon>
        <taxon>Gammaproteobacteria</taxon>
        <taxon>Alteromonadales</taxon>
        <taxon>Shewanellaceae</taxon>
        <taxon>Shewanella</taxon>
    </lineage>
</organism>
<dbReference type="eggNOG" id="COG1785">
    <property type="taxonomic scope" value="Bacteria"/>
</dbReference>
<dbReference type="RefSeq" id="WP_012154249.1">
    <property type="nucleotide sequence ID" value="NC_009901.1"/>
</dbReference>
<feature type="chain" id="PRO_5002723148" evidence="10">
    <location>
        <begin position="27"/>
        <end position="480"/>
    </location>
</feature>
<feature type="binding site" evidence="8">
    <location>
        <position position="333"/>
    </location>
    <ligand>
        <name>Zn(2+)</name>
        <dbReference type="ChEBI" id="CHEBI:29105"/>
        <label>2</label>
    </ligand>
</feature>
<protein>
    <submittedName>
        <fullName evidence="11">Alkaline phosphatase</fullName>
    </submittedName>
</protein>
<feature type="active site" description="Phosphoserine intermediate" evidence="7">
    <location>
        <position position="112"/>
    </location>
</feature>
<feature type="binding site" evidence="8">
    <location>
        <position position="290"/>
    </location>
    <ligand>
        <name>Zn(2+)</name>
        <dbReference type="ChEBI" id="CHEBI:29105"/>
        <label>2</label>
    </ligand>
</feature>
<dbReference type="PRINTS" id="PR00113">
    <property type="entry name" value="ALKPHPHTASE"/>
</dbReference>
<evidence type="ECO:0000313" key="12">
    <source>
        <dbReference type="Proteomes" id="UP000002608"/>
    </source>
</evidence>
<dbReference type="InterPro" id="IPR001952">
    <property type="entry name" value="Alkaline_phosphatase"/>
</dbReference>
<evidence type="ECO:0000256" key="2">
    <source>
        <dbReference type="ARBA" id="ARBA00022553"/>
    </source>
</evidence>
<dbReference type="CDD" id="cd16012">
    <property type="entry name" value="ALP"/>
    <property type="match status" value="1"/>
</dbReference>
<comment type="similarity">
    <text evidence="1 9">Belongs to the alkaline phosphatase family.</text>
</comment>
<dbReference type="InterPro" id="IPR017850">
    <property type="entry name" value="Alkaline_phosphatase_core_sf"/>
</dbReference>
<evidence type="ECO:0000256" key="3">
    <source>
        <dbReference type="ARBA" id="ARBA00022723"/>
    </source>
</evidence>
<dbReference type="Gene3D" id="3.40.720.10">
    <property type="entry name" value="Alkaline Phosphatase, subunit A"/>
    <property type="match status" value="1"/>
</dbReference>
<dbReference type="KEGG" id="spl:Spea_0989"/>
<keyword evidence="4" id="KW-0378">Hydrolase</keyword>
<keyword evidence="5 8" id="KW-0862">Zinc</keyword>
<reference evidence="11 12" key="1">
    <citation type="submission" date="2007-10" db="EMBL/GenBank/DDBJ databases">
        <title>Complete sequence of Shewanella pealeana ATCC 700345.</title>
        <authorList>
            <consortium name="US DOE Joint Genome Institute"/>
            <person name="Copeland A."/>
            <person name="Lucas S."/>
            <person name="Lapidus A."/>
            <person name="Barry K."/>
            <person name="Glavina del Rio T."/>
            <person name="Dalin E."/>
            <person name="Tice H."/>
            <person name="Pitluck S."/>
            <person name="Chertkov O."/>
            <person name="Brettin T."/>
            <person name="Bruce D."/>
            <person name="Detter J.C."/>
            <person name="Han C."/>
            <person name="Schmutz J."/>
            <person name="Larimer F."/>
            <person name="Land M."/>
            <person name="Hauser L."/>
            <person name="Kyrpides N."/>
            <person name="Kim E."/>
            <person name="Zhao J.-S.Z."/>
            <person name="Manno D."/>
            <person name="Hawari J."/>
            <person name="Richardson P."/>
        </authorList>
    </citation>
    <scope>NUCLEOTIDE SEQUENCE [LARGE SCALE GENOMIC DNA]</scope>
    <source>
        <strain evidence="12">ATCC 700345 / ANG-SQ1</strain>
    </source>
</reference>
<feature type="binding site" evidence="8">
    <location>
        <position position="285"/>
    </location>
    <ligand>
        <name>Mg(2+)</name>
        <dbReference type="ChEBI" id="CHEBI:18420"/>
    </ligand>
</feature>
<dbReference type="PANTHER" id="PTHR11596:SF5">
    <property type="entry name" value="ALKALINE PHOSPHATASE"/>
    <property type="match status" value="1"/>
</dbReference>
<dbReference type="PROSITE" id="PS00123">
    <property type="entry name" value="ALKALINE_PHOSPHATASE"/>
    <property type="match status" value="1"/>
</dbReference>
<gene>
    <name evidence="11" type="ordered locus">Spea_0989</name>
</gene>
<evidence type="ECO:0000256" key="9">
    <source>
        <dbReference type="RuleBase" id="RU003946"/>
    </source>
</evidence>
<keyword evidence="12" id="KW-1185">Reference proteome</keyword>
<evidence type="ECO:0000256" key="5">
    <source>
        <dbReference type="ARBA" id="ARBA00022833"/>
    </source>
</evidence>
<dbReference type="Gene3D" id="1.10.60.40">
    <property type="match status" value="1"/>
</dbReference>
<feature type="binding site" evidence="8">
    <location>
        <position position="294"/>
    </location>
    <ligand>
        <name>Zn(2+)</name>
        <dbReference type="ChEBI" id="CHEBI:29105"/>
        <label>2</label>
    </ligand>
</feature>
<evidence type="ECO:0000256" key="7">
    <source>
        <dbReference type="PIRSR" id="PIRSR601952-1"/>
    </source>
</evidence>
<keyword evidence="2" id="KW-0597">Phosphoprotein</keyword>
<dbReference type="SMART" id="SM00098">
    <property type="entry name" value="alkPPc"/>
    <property type="match status" value="1"/>
</dbReference>
<feature type="binding site" evidence="8">
    <location>
        <position position="332"/>
    </location>
    <ligand>
        <name>Zn(2+)</name>
        <dbReference type="ChEBI" id="CHEBI:29105"/>
        <label>2</label>
    </ligand>
</feature>
<feature type="binding site" evidence="8">
    <location>
        <position position="64"/>
    </location>
    <ligand>
        <name>Zn(2+)</name>
        <dbReference type="ChEBI" id="CHEBI:29105"/>
        <label>2</label>
    </ligand>
</feature>
<accession>A8H179</accession>
<dbReference type="EMBL" id="CP000851">
    <property type="protein sequence ID" value="ABV86316.1"/>
    <property type="molecule type" value="Genomic_DNA"/>
</dbReference>
<evidence type="ECO:0000256" key="10">
    <source>
        <dbReference type="SAM" id="SignalP"/>
    </source>
</evidence>
<keyword evidence="3 8" id="KW-0479">Metal-binding</keyword>
<dbReference type="GO" id="GO:0046872">
    <property type="term" value="F:metal ion binding"/>
    <property type="evidence" value="ECO:0007669"/>
    <property type="project" value="UniProtKB-KW"/>
</dbReference>
<proteinExistence type="inferred from homology"/>